<dbReference type="EMBL" id="JAUIRO010000007">
    <property type="protein sequence ID" value="KAK0706669.1"/>
    <property type="molecule type" value="Genomic_DNA"/>
</dbReference>
<reference evidence="1" key="1">
    <citation type="submission" date="2023-06" db="EMBL/GenBank/DDBJ databases">
        <title>Genome-scale phylogeny and comparative genomics of the fungal order Sordariales.</title>
        <authorList>
            <consortium name="Lawrence Berkeley National Laboratory"/>
            <person name="Hensen N."/>
            <person name="Bonometti L."/>
            <person name="Westerberg I."/>
            <person name="Brannstrom I.O."/>
            <person name="Guillou S."/>
            <person name="Cros-Aarteil S."/>
            <person name="Calhoun S."/>
            <person name="Haridas S."/>
            <person name="Kuo A."/>
            <person name="Mondo S."/>
            <person name="Pangilinan J."/>
            <person name="Riley R."/>
            <person name="LaButti K."/>
            <person name="Andreopoulos B."/>
            <person name="Lipzen A."/>
            <person name="Chen C."/>
            <person name="Yanf M."/>
            <person name="Daum C."/>
            <person name="Ng V."/>
            <person name="Clum A."/>
            <person name="Steindorff A."/>
            <person name="Ohm R."/>
            <person name="Martin F."/>
            <person name="Silar P."/>
            <person name="Natvig D."/>
            <person name="Lalanne C."/>
            <person name="Gautier V."/>
            <person name="Ament-velasquez S.L."/>
            <person name="Kruys A."/>
            <person name="Hutchinson M.I."/>
            <person name="Powell A.J."/>
            <person name="Barry K."/>
            <person name="Miller A.N."/>
            <person name="Grigoriev I.V."/>
            <person name="Debuchy R."/>
            <person name="Gladieux P."/>
            <person name="Thoren M.H."/>
            <person name="Johannesson H."/>
        </authorList>
    </citation>
    <scope>NUCLEOTIDE SEQUENCE</scope>
    <source>
        <strain evidence="1">SMH2392-1A</strain>
    </source>
</reference>
<gene>
    <name evidence="1" type="ORF">B0T26DRAFT_680322</name>
</gene>
<organism evidence="1 2">
    <name type="scientific">Lasiosphaeria miniovina</name>
    <dbReference type="NCBI Taxonomy" id="1954250"/>
    <lineage>
        <taxon>Eukaryota</taxon>
        <taxon>Fungi</taxon>
        <taxon>Dikarya</taxon>
        <taxon>Ascomycota</taxon>
        <taxon>Pezizomycotina</taxon>
        <taxon>Sordariomycetes</taxon>
        <taxon>Sordariomycetidae</taxon>
        <taxon>Sordariales</taxon>
        <taxon>Lasiosphaeriaceae</taxon>
        <taxon>Lasiosphaeria</taxon>
    </lineage>
</organism>
<name>A0AA40DK67_9PEZI</name>
<comment type="caution">
    <text evidence="1">The sequence shown here is derived from an EMBL/GenBank/DDBJ whole genome shotgun (WGS) entry which is preliminary data.</text>
</comment>
<proteinExistence type="predicted"/>
<keyword evidence="2" id="KW-1185">Reference proteome</keyword>
<dbReference type="AlphaFoldDB" id="A0AA40DK67"/>
<dbReference type="GeneID" id="85323749"/>
<protein>
    <submittedName>
        <fullName evidence="1">Uncharacterized protein</fullName>
    </submittedName>
</protein>
<evidence type="ECO:0000313" key="1">
    <source>
        <dbReference type="EMBL" id="KAK0706669.1"/>
    </source>
</evidence>
<dbReference type="Proteomes" id="UP001172101">
    <property type="component" value="Unassembled WGS sequence"/>
</dbReference>
<evidence type="ECO:0000313" key="2">
    <source>
        <dbReference type="Proteomes" id="UP001172101"/>
    </source>
</evidence>
<dbReference type="RefSeq" id="XP_060291763.1">
    <property type="nucleotide sequence ID" value="XM_060440479.1"/>
</dbReference>
<sequence length="263" mass="29427">MAYWYICRCDESHGSRGSSRIREMRRDTGREECRHTTLAQSSDDAHQLLITTRHLPDFLLHRSRCALVDPARKRQRQPNLAIPLVWGGISRQKGNQSKRDQSLAAVGNVQQRDVLGHGIWSRERLVTDKAARLTRRFPTNAYSILKHQRLLRTIADDRQGSTGPSCGSGTIYKSARGRPLAWQTSWFTTRPSQVTDSSVKGESWRVVKPNGDAEVEGCIRDFGLDVAPASSAVGLSYPPMPADDLLIADLGYPTREGRQSTEC</sequence>
<accession>A0AA40DK67</accession>